<reference evidence="2 3" key="1">
    <citation type="submission" date="2020-09" db="EMBL/GenBank/DDBJ databases">
        <title>Sphingomonas sp., a new species isolated from pork steak.</title>
        <authorList>
            <person name="Heidler von Heilborn D."/>
        </authorList>
    </citation>
    <scope>NUCLEOTIDE SEQUENCE [LARGE SCALE GENOMIC DNA]</scope>
    <source>
        <strain evidence="3">S8-3T</strain>
    </source>
</reference>
<evidence type="ECO:0000313" key="3">
    <source>
        <dbReference type="Proteomes" id="UP000516148"/>
    </source>
</evidence>
<sequence>MSLLALLLLAQATAAPAPMPGEKTEPVCVRQGDLPPAFAKWNQPPSKDAKEITIGAPFVAHAVDPSVMKWATATPSTRPGKSAIAYFAIPRTGTYKVALGSGAWVDVVSQGRALASTAHGHGPACTGIRKIVDFNLAKGLYALQLAGIAGDSVKVMIVPA</sequence>
<dbReference type="GO" id="GO:0051213">
    <property type="term" value="F:dioxygenase activity"/>
    <property type="evidence" value="ECO:0007669"/>
    <property type="project" value="UniProtKB-KW"/>
</dbReference>
<proteinExistence type="predicted"/>
<dbReference type="Proteomes" id="UP000516148">
    <property type="component" value="Chromosome"/>
</dbReference>
<accession>A0A7H0LDR8</accession>
<keyword evidence="3" id="KW-1185">Reference proteome</keyword>
<organism evidence="2 3">
    <name type="scientific">Sphingomonas alpina</name>
    <dbReference type="NCBI Taxonomy" id="653931"/>
    <lineage>
        <taxon>Bacteria</taxon>
        <taxon>Pseudomonadati</taxon>
        <taxon>Pseudomonadota</taxon>
        <taxon>Alphaproteobacteria</taxon>
        <taxon>Sphingomonadales</taxon>
        <taxon>Sphingomonadaceae</taxon>
        <taxon>Sphingomonas</taxon>
    </lineage>
</organism>
<gene>
    <name evidence="2" type="ORF">H3Z74_13515</name>
</gene>
<feature type="signal peptide" evidence="1">
    <location>
        <begin position="1"/>
        <end position="17"/>
    </location>
</feature>
<dbReference type="AlphaFoldDB" id="A0A7H0LDR8"/>
<dbReference type="RefSeq" id="WP_187760168.1">
    <property type="nucleotide sequence ID" value="NZ_CP061038.1"/>
</dbReference>
<dbReference type="KEGG" id="spap:H3Z74_13515"/>
<dbReference type="EMBL" id="CP061038">
    <property type="protein sequence ID" value="QNQ07821.1"/>
    <property type="molecule type" value="Genomic_DNA"/>
</dbReference>
<evidence type="ECO:0000256" key="1">
    <source>
        <dbReference type="SAM" id="SignalP"/>
    </source>
</evidence>
<name>A0A7H0LDR8_9SPHN</name>
<keyword evidence="1" id="KW-0732">Signal</keyword>
<keyword evidence="2" id="KW-0223">Dioxygenase</keyword>
<evidence type="ECO:0000313" key="2">
    <source>
        <dbReference type="EMBL" id="QNQ07821.1"/>
    </source>
</evidence>
<feature type="chain" id="PRO_5028937332" evidence="1">
    <location>
        <begin position="18"/>
        <end position="160"/>
    </location>
</feature>
<protein>
    <submittedName>
        <fullName evidence="2">Homogentisate 1,2-dioxygenase</fullName>
    </submittedName>
</protein>
<keyword evidence="2" id="KW-0560">Oxidoreductase</keyword>